<dbReference type="RefSeq" id="WP_133343318.1">
    <property type="nucleotide sequence ID" value="NZ_SMZO01000029.1"/>
</dbReference>
<comment type="caution">
    <text evidence="2">The sequence shown here is derived from an EMBL/GenBank/DDBJ whole genome shotgun (WGS) entry which is preliminary data.</text>
</comment>
<keyword evidence="1" id="KW-1133">Transmembrane helix</keyword>
<keyword evidence="1" id="KW-0812">Transmembrane</keyword>
<name>A0A4R6ATG3_9RHOB</name>
<sequence length="216" mass="23382">MSQTDSFIDEVTEEVRRDRLYALARRYGWMVALVLALVVGGAGFLEWQKAQTRAAAQAKGDQIFAALDSGTAASRAAALSDIDADGIAGALVQMLAASELAQADVARSGEILKTLAEDSDLPMVYQQLALLKLIMLRDYPMFSDEKISRLEPMTQPGAPFRLLAMEQLALLHMDNGDTDKALDLLRPIMTDAEASPAQRVRAQQVFIVLGGDLEGA</sequence>
<dbReference type="AlphaFoldDB" id="A0A4R6ATG3"/>
<accession>A0A4R6ATG3</accession>
<proteinExistence type="predicted"/>
<protein>
    <recommendedName>
        <fullName evidence="4">Tetratricopeptide repeat protein</fullName>
    </recommendedName>
</protein>
<gene>
    <name evidence="2" type="ORF">E2L05_12905</name>
</gene>
<reference evidence="2 3" key="1">
    <citation type="submission" date="2019-03" db="EMBL/GenBank/DDBJ databases">
        <title>Rhodobacteraceae bacterium SM1902, a new member of the family Rhodobacteraceae isolated from Yantai.</title>
        <authorList>
            <person name="Sun Y."/>
        </authorList>
    </citation>
    <scope>NUCLEOTIDE SEQUENCE [LARGE SCALE GENOMIC DNA]</scope>
    <source>
        <strain evidence="2 3">SM1902</strain>
    </source>
</reference>
<evidence type="ECO:0008006" key="4">
    <source>
        <dbReference type="Google" id="ProtNLM"/>
    </source>
</evidence>
<evidence type="ECO:0000313" key="2">
    <source>
        <dbReference type="EMBL" id="TDL86814.1"/>
    </source>
</evidence>
<feature type="transmembrane region" description="Helical" evidence="1">
    <location>
        <begin position="27"/>
        <end position="45"/>
    </location>
</feature>
<dbReference type="OrthoDB" id="7173339at2"/>
<organism evidence="2 3">
    <name type="scientific">Meridianimarinicoccus aquatilis</name>
    <dbReference type="NCBI Taxonomy" id="2552766"/>
    <lineage>
        <taxon>Bacteria</taxon>
        <taxon>Pseudomonadati</taxon>
        <taxon>Pseudomonadota</taxon>
        <taxon>Alphaproteobacteria</taxon>
        <taxon>Rhodobacterales</taxon>
        <taxon>Paracoccaceae</taxon>
        <taxon>Meridianimarinicoccus</taxon>
    </lineage>
</organism>
<keyword evidence="1" id="KW-0472">Membrane</keyword>
<evidence type="ECO:0000313" key="3">
    <source>
        <dbReference type="Proteomes" id="UP000294562"/>
    </source>
</evidence>
<dbReference type="Proteomes" id="UP000294562">
    <property type="component" value="Unassembled WGS sequence"/>
</dbReference>
<dbReference type="EMBL" id="SMZO01000029">
    <property type="protein sequence ID" value="TDL86814.1"/>
    <property type="molecule type" value="Genomic_DNA"/>
</dbReference>
<evidence type="ECO:0000256" key="1">
    <source>
        <dbReference type="SAM" id="Phobius"/>
    </source>
</evidence>
<keyword evidence="3" id="KW-1185">Reference proteome</keyword>